<dbReference type="InterPro" id="IPR036291">
    <property type="entry name" value="NAD(P)-bd_dom_sf"/>
</dbReference>
<accession>A0A5C5G5Z5</accession>
<dbReference type="InterPro" id="IPR052718">
    <property type="entry name" value="NmrA-type_oxidoreductase"/>
</dbReference>
<sequence length="318" mass="34387">MLGLFPASGALGGSIASQLVGTCNVPAKSLTFIARHPAKLDKYKDQGVTVRQADYDAHETLVHAFDGVDTLCLISYASIQNDHRFESHKRAIDAARASGVKHILYTSLAFAGPPESTTSVTQVMQAHLRTEAYLREVAAKDPAFTYTVVREGLYTESFGLYTAFFSLSSPTSPIRIPHDGSAPGVAWAKLEDLGEATARVLVATSSSGKYKNELLLLTGERVLSLSETVSLLGTAAGLPSLHIERVSPEEYAKQPALEAGFASYGGRDKWALPWSTAWEGIRRGETAHVTQTLREVLGREPEPAEVTLREMGRQARGE</sequence>
<reference evidence="2 3" key="1">
    <citation type="submission" date="2019-03" db="EMBL/GenBank/DDBJ databases">
        <title>Rhodosporidium diobovatum UCD-FST 08-225 genome sequencing, assembly, and annotation.</title>
        <authorList>
            <person name="Fakankun I.U."/>
            <person name="Fristensky B."/>
            <person name="Levin D.B."/>
        </authorList>
    </citation>
    <scope>NUCLEOTIDE SEQUENCE [LARGE SCALE GENOMIC DNA]</scope>
    <source>
        <strain evidence="2 3">UCD-FST 08-225</strain>
    </source>
</reference>
<comment type="caution">
    <text evidence="2">The sequence shown here is derived from an EMBL/GenBank/DDBJ whole genome shotgun (WGS) entry which is preliminary data.</text>
</comment>
<gene>
    <name evidence="2" type="ORF">DMC30DRAFT_370961</name>
</gene>
<dbReference type="PANTHER" id="PTHR47129:SF1">
    <property type="entry name" value="NMRA-LIKE DOMAIN-CONTAINING PROTEIN"/>
    <property type="match status" value="1"/>
</dbReference>
<dbReference type="EMBL" id="SOZI01000002">
    <property type="protein sequence ID" value="TNY24478.1"/>
    <property type="molecule type" value="Genomic_DNA"/>
</dbReference>
<proteinExistence type="predicted"/>
<organism evidence="2 3">
    <name type="scientific">Rhodotorula diobovata</name>
    <dbReference type="NCBI Taxonomy" id="5288"/>
    <lineage>
        <taxon>Eukaryota</taxon>
        <taxon>Fungi</taxon>
        <taxon>Dikarya</taxon>
        <taxon>Basidiomycota</taxon>
        <taxon>Pucciniomycotina</taxon>
        <taxon>Microbotryomycetes</taxon>
        <taxon>Sporidiobolales</taxon>
        <taxon>Sporidiobolaceae</taxon>
        <taxon>Rhodotorula</taxon>
    </lineage>
</organism>
<protein>
    <submittedName>
        <fullName evidence="2">NmrA-like family protein</fullName>
    </submittedName>
</protein>
<dbReference type="OrthoDB" id="419598at2759"/>
<feature type="domain" description="NmrA-like" evidence="1">
    <location>
        <begin position="5"/>
        <end position="247"/>
    </location>
</feature>
<dbReference type="Gene3D" id="3.90.25.10">
    <property type="entry name" value="UDP-galactose 4-epimerase, domain 1"/>
    <property type="match status" value="1"/>
</dbReference>
<dbReference type="Proteomes" id="UP000311382">
    <property type="component" value="Unassembled WGS sequence"/>
</dbReference>
<dbReference type="AlphaFoldDB" id="A0A5C5G5Z5"/>
<dbReference type="Pfam" id="PF05368">
    <property type="entry name" value="NmrA"/>
    <property type="match status" value="1"/>
</dbReference>
<evidence type="ECO:0000313" key="2">
    <source>
        <dbReference type="EMBL" id="TNY24478.1"/>
    </source>
</evidence>
<dbReference type="SUPFAM" id="SSF51735">
    <property type="entry name" value="NAD(P)-binding Rossmann-fold domains"/>
    <property type="match status" value="1"/>
</dbReference>
<name>A0A5C5G5Z5_9BASI</name>
<keyword evidence="3" id="KW-1185">Reference proteome</keyword>
<evidence type="ECO:0000259" key="1">
    <source>
        <dbReference type="Pfam" id="PF05368"/>
    </source>
</evidence>
<evidence type="ECO:0000313" key="3">
    <source>
        <dbReference type="Proteomes" id="UP000311382"/>
    </source>
</evidence>
<dbReference type="PANTHER" id="PTHR47129">
    <property type="entry name" value="QUINONE OXIDOREDUCTASE 2"/>
    <property type="match status" value="1"/>
</dbReference>
<dbReference type="STRING" id="5288.A0A5C5G5Z5"/>
<dbReference type="InterPro" id="IPR008030">
    <property type="entry name" value="NmrA-like"/>
</dbReference>
<dbReference type="Gene3D" id="3.40.50.720">
    <property type="entry name" value="NAD(P)-binding Rossmann-like Domain"/>
    <property type="match status" value="1"/>
</dbReference>